<evidence type="ECO:0000256" key="1">
    <source>
        <dbReference type="SAM" id="MobiDB-lite"/>
    </source>
</evidence>
<evidence type="ECO:0000259" key="2">
    <source>
        <dbReference type="Pfam" id="PF08550"/>
    </source>
</evidence>
<dbReference type="InterPro" id="IPR013860">
    <property type="entry name" value="AreA_GATA"/>
</dbReference>
<dbReference type="Proteomes" id="UP000002039">
    <property type="component" value="Unassembled WGS sequence"/>
</dbReference>
<feature type="region of interest" description="Disordered" evidence="1">
    <location>
        <begin position="417"/>
        <end position="533"/>
    </location>
</feature>
<evidence type="ECO:0000313" key="4">
    <source>
        <dbReference type="Proteomes" id="UP000002039"/>
    </source>
</evidence>
<dbReference type="GeneID" id="69026388"/>
<feature type="domain" description="Nitrogen regulatory protein areA GATA-like" evidence="2">
    <location>
        <begin position="68"/>
        <end position="93"/>
    </location>
</feature>
<accession>A0ABX2VV88</accession>
<proteinExistence type="predicted"/>
<name>A0ABX2VV88_AJEDR</name>
<organism evidence="3 4">
    <name type="scientific">Ajellomyces dermatitidis (strain ER-3 / ATCC MYA-2586)</name>
    <name type="common">Blastomyces dermatitidis</name>
    <dbReference type="NCBI Taxonomy" id="559297"/>
    <lineage>
        <taxon>Eukaryota</taxon>
        <taxon>Fungi</taxon>
        <taxon>Dikarya</taxon>
        <taxon>Ascomycota</taxon>
        <taxon>Pezizomycotina</taxon>
        <taxon>Eurotiomycetes</taxon>
        <taxon>Eurotiomycetidae</taxon>
        <taxon>Onygenales</taxon>
        <taxon>Ajellomycetaceae</taxon>
        <taxon>Blastomyces</taxon>
    </lineage>
</organism>
<reference evidence="4" key="1">
    <citation type="journal article" date="2015" name="PLoS Genet.">
        <title>The dynamic genome and transcriptome of the human fungal pathogen Blastomyces and close relative Emmonsia.</title>
        <authorList>
            <person name="Munoz J.F."/>
            <person name="Gauthier G.M."/>
            <person name="Desjardins C.A."/>
            <person name="Gallo J.E."/>
            <person name="Holder J."/>
            <person name="Sullivan T.D."/>
            <person name="Marty A.J."/>
            <person name="Carmen J.C."/>
            <person name="Chen Z."/>
            <person name="Ding L."/>
            <person name="Gujja S."/>
            <person name="Magrini V."/>
            <person name="Misas E."/>
            <person name="Mitreva M."/>
            <person name="Priest M."/>
            <person name="Saif S."/>
            <person name="Whiston E.A."/>
            <person name="Young S."/>
            <person name="Zeng Q."/>
            <person name="Goldman W.E."/>
            <person name="Mardis E.R."/>
            <person name="Taylor J.W."/>
            <person name="McEwen J.G."/>
            <person name="Clay O.K."/>
            <person name="Klein B.S."/>
            <person name="Cuomo C.A."/>
        </authorList>
    </citation>
    <scope>NUCLEOTIDE SEQUENCE [LARGE SCALE GENOMIC DNA]</scope>
    <source>
        <strain evidence="4">ER-3 / ATCC MYA-2586</strain>
    </source>
</reference>
<dbReference type="Pfam" id="PF08550">
    <property type="entry name" value="GATA_AreA"/>
    <property type="match status" value="1"/>
</dbReference>
<feature type="compositionally biased region" description="Polar residues" evidence="1">
    <location>
        <begin position="417"/>
        <end position="437"/>
    </location>
</feature>
<feature type="compositionally biased region" description="Polar residues" evidence="1">
    <location>
        <begin position="506"/>
        <end position="517"/>
    </location>
</feature>
<evidence type="ECO:0000313" key="3">
    <source>
        <dbReference type="EMBL" id="OAT01067.1"/>
    </source>
</evidence>
<feature type="compositionally biased region" description="Polar residues" evidence="1">
    <location>
        <begin position="145"/>
        <end position="175"/>
    </location>
</feature>
<feature type="compositionally biased region" description="Low complexity" evidence="1">
    <location>
        <begin position="128"/>
        <end position="137"/>
    </location>
</feature>
<feature type="compositionally biased region" description="Polar residues" evidence="1">
    <location>
        <begin position="462"/>
        <end position="475"/>
    </location>
</feature>
<feature type="region of interest" description="Disordered" evidence="1">
    <location>
        <begin position="122"/>
        <end position="382"/>
    </location>
</feature>
<sequence length="533" mass="58005">MLRILQNYGEVRILTSPCLCSRKKTTTKQRRYLCFGLRHNEKKQSANKQWQKTASSCIYILTFFFNVVYTTNRSTMKADEGRRLENLFWRIWSNNVILRTIQGTTLAGLFLHISEGESITRMGPGGLREISPSIPRIQSRRRAVPSTSSAQPQKLPTGTSCKSTPNVSRKPSVNATRAPLLPSILKKPRQASNDAQRLPGVSTAGATDRFTGSNTSLSISPTAVFEDPLGESVSEKPRRKKATFASNITSMEPEPVPMRKNISQPPLDPPPARHSPTPASSGETRASPDLYGPSAPRRQIYPIPNESAISISPTPTPNSRPYPWLGPAMQRPGPTSNPTSHPAAAIAANPIHEQHAQQQKRSNSSPTSQPTQPSKVSLVEKDFRSRFVEKRLQESRNPSFTNLGSSLLTQADIKASATTVVSGNPDTVRSRKLQSSGDAGPVMGVQAVRGRGKVKEGRGGHSSAQKQHPSRNNGAGTKAVVVDYVQEEDDEDGEWEDIDSDDDPANSISPSTSQAQPPHQHGVPASSRPSLGQ</sequence>
<dbReference type="EMBL" id="EQ999976">
    <property type="protein sequence ID" value="OAT01067.1"/>
    <property type="molecule type" value="Genomic_DNA"/>
</dbReference>
<feature type="compositionally biased region" description="Low complexity" evidence="1">
    <location>
        <begin position="364"/>
        <end position="374"/>
    </location>
</feature>
<gene>
    <name evidence="3" type="ORF">BDCG_04196</name>
</gene>
<keyword evidence="4" id="KW-1185">Reference proteome</keyword>
<dbReference type="RefSeq" id="XP_045280794.1">
    <property type="nucleotide sequence ID" value="XM_045419860.1"/>
</dbReference>
<feature type="compositionally biased region" description="Acidic residues" evidence="1">
    <location>
        <begin position="485"/>
        <end position="504"/>
    </location>
</feature>
<feature type="compositionally biased region" description="Polar residues" evidence="1">
    <location>
        <begin position="210"/>
        <end position="221"/>
    </location>
</feature>
<protein>
    <recommendedName>
        <fullName evidence="2">Nitrogen regulatory protein areA GATA-like domain-containing protein</fullName>
    </recommendedName>
</protein>